<proteinExistence type="predicted"/>
<dbReference type="Proteomes" id="UP001199106">
    <property type="component" value="Unassembled WGS sequence"/>
</dbReference>
<dbReference type="EMBL" id="JAANER010000007">
    <property type="protein sequence ID" value="KAG9187635.1"/>
    <property type="molecule type" value="Genomic_DNA"/>
</dbReference>
<accession>A0AAD4I3N7</accession>
<dbReference type="AlphaFoldDB" id="A0AAD4I3N7"/>
<organism evidence="2 3">
    <name type="scientific">Alternaria panax</name>
    <dbReference type="NCBI Taxonomy" id="48097"/>
    <lineage>
        <taxon>Eukaryota</taxon>
        <taxon>Fungi</taxon>
        <taxon>Dikarya</taxon>
        <taxon>Ascomycota</taxon>
        <taxon>Pezizomycotina</taxon>
        <taxon>Dothideomycetes</taxon>
        <taxon>Pleosporomycetidae</taxon>
        <taxon>Pleosporales</taxon>
        <taxon>Pleosporineae</taxon>
        <taxon>Pleosporaceae</taxon>
        <taxon>Alternaria</taxon>
        <taxon>Alternaria sect. Panax</taxon>
    </lineage>
</organism>
<gene>
    <name evidence="2" type="ORF">G6011_05506</name>
</gene>
<evidence type="ECO:0000313" key="2">
    <source>
        <dbReference type="EMBL" id="KAG9187635.1"/>
    </source>
</evidence>
<evidence type="ECO:0000256" key="1">
    <source>
        <dbReference type="SAM" id="MobiDB-lite"/>
    </source>
</evidence>
<comment type="caution">
    <text evidence="2">The sequence shown here is derived from an EMBL/GenBank/DDBJ whole genome shotgun (WGS) entry which is preliminary data.</text>
</comment>
<feature type="compositionally biased region" description="Low complexity" evidence="1">
    <location>
        <begin position="26"/>
        <end position="39"/>
    </location>
</feature>
<feature type="compositionally biased region" description="Basic and acidic residues" evidence="1">
    <location>
        <begin position="82"/>
        <end position="92"/>
    </location>
</feature>
<name>A0AAD4I3N7_9PLEO</name>
<protein>
    <submittedName>
        <fullName evidence="2">Uncharacterized protein</fullName>
    </submittedName>
</protein>
<reference evidence="2" key="1">
    <citation type="submission" date="2021-07" db="EMBL/GenBank/DDBJ databases">
        <title>Genome Resource of American Ginseng Black Spot Pathogen Alternaria panax.</title>
        <authorList>
            <person name="Qiu C."/>
            <person name="Wang W."/>
            <person name="Liu Z."/>
        </authorList>
    </citation>
    <scope>NUCLEOTIDE SEQUENCE</scope>
    <source>
        <strain evidence="2">BNCC115425</strain>
    </source>
</reference>
<sequence>MGNVTRPLASLAGDPALVHQARAGLSVTSSSSPFTTVNTRTKTNSDPKDIASEPQRPAKKQETTTIALNKEHDKLTTSLHLEPLHQDNKVPEASHSVPEPAATTTIAPPAPSTKSKPKSKAGKSSKENVAKGDLSSSTKSKKSLAIENDAVPATEMEIVSKVHDRAEEAEYQAFQHGRGAHEGRDPYGLASQPYLLQGQPVPWWVCRMCKEDDERMRERSARL</sequence>
<feature type="region of interest" description="Disordered" evidence="1">
    <location>
        <begin position="24"/>
        <end position="154"/>
    </location>
</feature>
<evidence type="ECO:0000313" key="3">
    <source>
        <dbReference type="Proteomes" id="UP001199106"/>
    </source>
</evidence>
<keyword evidence="3" id="KW-1185">Reference proteome</keyword>